<protein>
    <submittedName>
        <fullName evidence="1">Uncharacterized protein</fullName>
    </submittedName>
</protein>
<accession>A0A1L3JCH1</accession>
<dbReference type="OrthoDB" id="7595042at2"/>
<keyword evidence="2" id="KW-1185">Reference proteome</keyword>
<dbReference type="EMBL" id="CP018154">
    <property type="protein sequence ID" value="APG62835.1"/>
    <property type="molecule type" value="Genomic_DNA"/>
</dbReference>
<reference evidence="1 2" key="1">
    <citation type="submission" date="2016-11" db="EMBL/GenBank/DDBJ databases">
        <title>Sphingorhabdus sp. LPB0140, isolated from marine environment.</title>
        <authorList>
            <person name="Kim E."/>
            <person name="Yi H."/>
        </authorList>
    </citation>
    <scope>NUCLEOTIDE SEQUENCE [LARGE SCALE GENOMIC DNA]</scope>
    <source>
        <strain evidence="1 2">LPB0140</strain>
    </source>
</reference>
<sequence length="152" mass="17081">MIRLLLFSASFLNMMGADGAAAKSQEKAPVAIYGNVSMSEETGDLGGIELQFYQKNGQQMAEIVICEGWCNQSYHVILHPWGRGYRFSYAELYRNADGEIINSDKFTYWIEPAGKYYKIYDDIKGRPSLFGGKAGRLKKLSQRFGLAVANKE</sequence>
<evidence type="ECO:0000313" key="2">
    <source>
        <dbReference type="Proteomes" id="UP000242561"/>
    </source>
</evidence>
<name>A0A1L3JCH1_9SPHN</name>
<dbReference type="Proteomes" id="UP000242561">
    <property type="component" value="Chromosome"/>
</dbReference>
<gene>
    <name evidence="1" type="ORF">LPB140_08570</name>
</gene>
<dbReference type="AlphaFoldDB" id="A0A1L3JCH1"/>
<dbReference type="KEGG" id="sphl:LPB140_08570"/>
<evidence type="ECO:0000313" key="1">
    <source>
        <dbReference type="EMBL" id="APG62835.1"/>
    </source>
</evidence>
<dbReference type="RefSeq" id="WP_072559484.1">
    <property type="nucleotide sequence ID" value="NZ_CP018154.1"/>
</dbReference>
<dbReference type="STRING" id="1913578.LPB140_08570"/>
<organism evidence="1 2">
    <name type="scientific">Sphingorhabdus lutea</name>
    <dbReference type="NCBI Taxonomy" id="1913578"/>
    <lineage>
        <taxon>Bacteria</taxon>
        <taxon>Pseudomonadati</taxon>
        <taxon>Pseudomonadota</taxon>
        <taxon>Alphaproteobacteria</taxon>
        <taxon>Sphingomonadales</taxon>
        <taxon>Sphingomonadaceae</taxon>
        <taxon>Sphingorhabdus</taxon>
    </lineage>
</organism>
<proteinExistence type="predicted"/>